<evidence type="ECO:0000259" key="1">
    <source>
        <dbReference type="Pfam" id="PF05598"/>
    </source>
</evidence>
<organism evidence="3 4">
    <name type="scientific">Dorea formicigenerans</name>
    <dbReference type="NCBI Taxonomy" id="39486"/>
    <lineage>
        <taxon>Bacteria</taxon>
        <taxon>Bacillati</taxon>
        <taxon>Bacillota</taxon>
        <taxon>Clostridia</taxon>
        <taxon>Lachnospirales</taxon>
        <taxon>Lachnospiraceae</taxon>
        <taxon>Dorea</taxon>
    </lineage>
</organism>
<feature type="domain" description="Transposase DDE" evidence="2">
    <location>
        <begin position="450"/>
        <end position="581"/>
    </location>
</feature>
<dbReference type="Proteomes" id="UP000285642">
    <property type="component" value="Unassembled WGS sequence"/>
</dbReference>
<evidence type="ECO:0000259" key="2">
    <source>
        <dbReference type="Pfam" id="PF13751"/>
    </source>
</evidence>
<dbReference type="Pfam" id="PF05598">
    <property type="entry name" value="DUF772"/>
    <property type="match status" value="1"/>
</dbReference>
<dbReference type="InterPro" id="IPR008490">
    <property type="entry name" value="Transposase_InsH_N"/>
</dbReference>
<accession>A0A413SF80</accession>
<name>A0A413SF80_9FIRM</name>
<dbReference type="PANTHER" id="PTHR33408:SF2">
    <property type="entry name" value="TRANSPOSASE DDE DOMAIN-CONTAINING PROTEIN"/>
    <property type="match status" value="1"/>
</dbReference>
<dbReference type="AlphaFoldDB" id="A0A413SF80"/>
<comment type="caution">
    <text evidence="3">The sequence shown here is derived from an EMBL/GenBank/DDBJ whole genome shotgun (WGS) entry which is preliminary data.</text>
</comment>
<proteinExistence type="predicted"/>
<dbReference type="EMBL" id="QSFS01000021">
    <property type="protein sequence ID" value="RHA65928.1"/>
    <property type="molecule type" value="Genomic_DNA"/>
</dbReference>
<protein>
    <submittedName>
        <fullName evidence="3">IS1182 family transposase</fullName>
    </submittedName>
</protein>
<reference evidence="3 4" key="1">
    <citation type="submission" date="2018-08" db="EMBL/GenBank/DDBJ databases">
        <title>A genome reference for cultivated species of the human gut microbiota.</title>
        <authorList>
            <person name="Zou Y."/>
            <person name="Xue W."/>
            <person name="Luo G."/>
        </authorList>
    </citation>
    <scope>NUCLEOTIDE SEQUENCE [LARGE SCALE GENOMIC DNA]</scope>
    <source>
        <strain evidence="3 4">AM42-8</strain>
    </source>
</reference>
<gene>
    <name evidence="3" type="ORF">DW924_14640</name>
</gene>
<dbReference type="InterPro" id="IPR025668">
    <property type="entry name" value="Tnp_DDE_dom"/>
</dbReference>
<sequence length="600" mass="70698">MANNNHLRSVTLYNVTMNRNNYYNEFFELGQQKINFNFYELSLPDDDPVFTLKKVMEEMDFTALLAQYSGKGKHGFNPIMKYGVLTYANMRGIREIDRIVELCKRDLAFIWLSQGTQPKRDAFYDFINKKLTPEILDDLNYQLLRRLKKEGLITLESLFIDGTKIEANANRYTFVWRGTLNYHLVGLLANIDVLYHKYNTLLEDNGYSEKYGLGNAMMFIIEGIDKVRTVIEKNRKRKLTKHKKLPNNTIIEIDNCSPLDILKLQKNLMTIAENEGIKFVYGKGKKKSEIQQLYEELDACGTKLMEYKECFEVMGKERNSYSKTDLAATFMRMKDDHMMNGQLKAAYNVQIAVENYFIVHTYVSNDRTDYNTLIPVVQKHIHTFGEVLREVTADSGYCSEKNLLFLKEHSIESYIKLQDHEQRKTRAYKENIGKYYNMTTQIFEDEHFYICHDGRELRHIRTEEKEMDGYTQTLEVYGCADCSGCEHKSRCLYKYNPEKDADKNKVMKINERWEELKEKSHTNIQSEKGILNRQIRSIQTEGHFGDIKENDDFRRFNHRTADKVYKEFMLYAIGRNINKYHRFLCNTIQKFEGKKGENVA</sequence>
<evidence type="ECO:0000313" key="4">
    <source>
        <dbReference type="Proteomes" id="UP000285642"/>
    </source>
</evidence>
<dbReference type="PANTHER" id="PTHR33408">
    <property type="entry name" value="TRANSPOSASE"/>
    <property type="match status" value="1"/>
</dbReference>
<feature type="domain" description="Transposase InsH N-terminal" evidence="1">
    <location>
        <begin position="42"/>
        <end position="128"/>
    </location>
</feature>
<evidence type="ECO:0000313" key="3">
    <source>
        <dbReference type="EMBL" id="RHA65928.1"/>
    </source>
</evidence>
<dbReference type="Pfam" id="PF13751">
    <property type="entry name" value="DDE_Tnp_1_6"/>
    <property type="match status" value="1"/>
</dbReference>